<name>A0A7W8XI69_9HYPH</name>
<protein>
    <submittedName>
        <fullName evidence="2">Phospholipase C</fullName>
    </submittedName>
</protein>
<sequence>MPAPPPPGVNRHPSSGDGVAAYGARQSLSVDHTQYETTSIIRLITGSVLPGIVARDKALSDNGRPPMGDLTAALDLTH</sequence>
<feature type="region of interest" description="Disordered" evidence="1">
    <location>
        <begin position="1"/>
        <end position="20"/>
    </location>
</feature>
<keyword evidence="3" id="KW-1185">Reference proteome</keyword>
<evidence type="ECO:0000313" key="2">
    <source>
        <dbReference type="EMBL" id="MBB5563291.1"/>
    </source>
</evidence>
<organism evidence="2 3">
    <name type="scientific">Rhizobium lentis</name>
    <dbReference type="NCBI Taxonomy" id="1138194"/>
    <lineage>
        <taxon>Bacteria</taxon>
        <taxon>Pseudomonadati</taxon>
        <taxon>Pseudomonadota</taxon>
        <taxon>Alphaproteobacteria</taxon>
        <taxon>Hyphomicrobiales</taxon>
        <taxon>Rhizobiaceae</taxon>
        <taxon>Rhizobium/Agrobacterium group</taxon>
        <taxon>Rhizobium</taxon>
    </lineage>
</organism>
<accession>A0A7W8XI69</accession>
<dbReference type="RefSeq" id="WP_183942381.1">
    <property type="nucleotide sequence ID" value="NZ_JACHBB010000010.1"/>
</dbReference>
<evidence type="ECO:0000256" key="1">
    <source>
        <dbReference type="SAM" id="MobiDB-lite"/>
    </source>
</evidence>
<dbReference type="AlphaFoldDB" id="A0A7W8XI69"/>
<dbReference type="EMBL" id="JACHBC010000011">
    <property type="protein sequence ID" value="MBB5563291.1"/>
    <property type="molecule type" value="Genomic_DNA"/>
</dbReference>
<reference evidence="2 3" key="1">
    <citation type="submission" date="2020-08" db="EMBL/GenBank/DDBJ databases">
        <title>Genomic Encyclopedia of Type Strains, Phase IV (KMG-V): Genome sequencing to study the core and pangenomes of soil and plant-associated prokaryotes.</title>
        <authorList>
            <person name="Whitman W."/>
        </authorList>
    </citation>
    <scope>NUCLEOTIDE SEQUENCE [LARGE SCALE GENOMIC DNA]</scope>
    <source>
        <strain evidence="2 3">SEMIA 4034</strain>
    </source>
</reference>
<dbReference type="Proteomes" id="UP000528824">
    <property type="component" value="Unassembled WGS sequence"/>
</dbReference>
<evidence type="ECO:0000313" key="3">
    <source>
        <dbReference type="Proteomes" id="UP000528824"/>
    </source>
</evidence>
<comment type="caution">
    <text evidence="2">The sequence shown here is derived from an EMBL/GenBank/DDBJ whole genome shotgun (WGS) entry which is preliminary data.</text>
</comment>
<gene>
    <name evidence="2" type="ORF">GGI59_004983</name>
</gene>
<proteinExistence type="predicted"/>